<feature type="compositionally biased region" description="Basic and acidic residues" evidence="1">
    <location>
        <begin position="211"/>
        <end position="222"/>
    </location>
</feature>
<dbReference type="STRING" id="436010.A0A166JCB1"/>
<accession>A0A166JCB1</accession>
<reference evidence="2" key="1">
    <citation type="journal article" date="2016" name="Mol. Biol. Evol.">
        <title>Comparative Genomics of Early-Diverging Mushroom-Forming Fungi Provides Insights into the Origins of Lignocellulose Decay Capabilities.</title>
        <authorList>
            <person name="Nagy L.G."/>
            <person name="Riley R."/>
            <person name="Tritt A."/>
            <person name="Adam C."/>
            <person name="Daum C."/>
            <person name="Floudas D."/>
            <person name="Sun H."/>
            <person name="Yadav J.S."/>
            <person name="Pangilinan J."/>
            <person name="Larsson K.H."/>
            <person name="Matsuura K."/>
            <person name="Barry K."/>
            <person name="Labutti K."/>
            <person name="Kuo R."/>
            <person name="Ohm R.A."/>
            <person name="Bhattacharya S.S."/>
            <person name="Shirouzu T."/>
            <person name="Yoshinaga Y."/>
            <person name="Martin F.M."/>
            <person name="Grigoriev I.V."/>
            <person name="Hibbett D.S."/>
        </authorList>
    </citation>
    <scope>NUCLEOTIDE SEQUENCE [LARGE SCALE GENOMIC DNA]</scope>
    <source>
        <strain evidence="2">CBS 109695</strain>
    </source>
</reference>
<dbReference type="GO" id="GO:0007059">
    <property type="term" value="P:chromosome segregation"/>
    <property type="evidence" value="ECO:0007669"/>
    <property type="project" value="InterPro"/>
</dbReference>
<dbReference type="GO" id="GO:0000444">
    <property type="term" value="C:MIS12/MIND type complex"/>
    <property type="evidence" value="ECO:0007669"/>
    <property type="project" value="InterPro"/>
</dbReference>
<feature type="compositionally biased region" description="Low complexity" evidence="1">
    <location>
        <begin position="170"/>
        <end position="180"/>
    </location>
</feature>
<feature type="region of interest" description="Disordered" evidence="1">
    <location>
        <begin position="448"/>
        <end position="480"/>
    </location>
</feature>
<feature type="compositionally biased region" description="Low complexity" evidence="1">
    <location>
        <begin position="1"/>
        <end position="15"/>
    </location>
</feature>
<feature type="compositionally biased region" description="Low complexity" evidence="1">
    <location>
        <begin position="89"/>
        <end position="114"/>
    </location>
</feature>
<feature type="region of interest" description="Disordered" evidence="1">
    <location>
        <begin position="616"/>
        <end position="656"/>
    </location>
</feature>
<sequence>MTSTKTVQSSTSTLTVDPAHPIQLTTTVTSNFGMDKDSNPKPTAKRKAHDDSNPLLNAAKRAKKDSKAGASNKRKLNGVEDIGGLRIVRASSARPPSAAPLSQDPSRPSQSQPVPQHPPVQPSHPRQTSQPPPTKKFRASPMPPETPEEDGLDEDVRQMQSETDGLRNQSSSSLAAESALNPAFNFPPRAPSSQPGSKPKASAQAKKPRRTRDTHVDSRLEVPEAGDTPQMERNKAMRNGHPSMSQQAVEGSSTLAGKKAGKDDAKKGHERRKSSISNRGKRISSLFEGGVASQPHTSVSNTSFYKHIDSELPEPARARQLLVWCSARATAKFKANAKPPSKSAKGKGKDTDEAEIVAEVQEDLVRMLVDKEIDTTTFSHSADATPTDVLAGTGLGVKPNEQNIKNRVREQTFGGLIARRKAEEAAWLDVANYYNTYQASALAEMQKRAPPGTGANGKGKQKATPQEMEAWSSPRDSELPEAFRGKTGVALARSVLEDTGGAPRGPNSERLGELEFKVDSLHSYLHSALQTTNAAAEDLDARFSVLSLALAARSALPQPMRSTSTAASLISAPALAQGPSATHEPQDLLRALARMDAHRPPAQIGDAARRAVREVQRVGPAAGAERRLTVAAPATPRKSAGTPRRGGTPGKERERA</sequence>
<proteinExistence type="predicted"/>
<dbReference type="OrthoDB" id="3364649at2759"/>
<dbReference type="AlphaFoldDB" id="A0A166JCB1"/>
<feature type="compositionally biased region" description="Polar residues" evidence="1">
    <location>
        <begin position="242"/>
        <end position="255"/>
    </location>
</feature>
<name>A0A166JCB1_9AGAM</name>
<dbReference type="PANTHER" id="PTHR14778:SF2">
    <property type="entry name" value="KINETOCHORE-ASSOCIATED PROTEIN DSN1 HOMOLOG"/>
    <property type="match status" value="1"/>
</dbReference>
<dbReference type="EMBL" id="KV417553">
    <property type="protein sequence ID" value="KZP20716.1"/>
    <property type="molecule type" value="Genomic_DNA"/>
</dbReference>
<feature type="compositionally biased region" description="Basic residues" evidence="1">
    <location>
        <begin position="268"/>
        <end position="282"/>
    </location>
</feature>
<dbReference type="PANTHER" id="PTHR14778">
    <property type="entry name" value="KINETOCHORE-ASSOCIATED PROTEIN DSN1 HOMOLOG"/>
    <property type="match status" value="1"/>
</dbReference>
<evidence type="ECO:0000256" key="1">
    <source>
        <dbReference type="SAM" id="MobiDB-lite"/>
    </source>
</evidence>
<dbReference type="GO" id="GO:0051301">
    <property type="term" value="P:cell division"/>
    <property type="evidence" value="ECO:0007669"/>
    <property type="project" value="InterPro"/>
</dbReference>
<evidence type="ECO:0008006" key="3">
    <source>
        <dbReference type="Google" id="ProtNLM"/>
    </source>
</evidence>
<dbReference type="InterPro" id="IPR013218">
    <property type="entry name" value="Dsn1/Mis13"/>
</dbReference>
<dbReference type="Pfam" id="PF08202">
    <property type="entry name" value="MIS13"/>
    <property type="match status" value="1"/>
</dbReference>
<organism evidence="2">
    <name type="scientific">Athelia psychrophila</name>
    <dbReference type="NCBI Taxonomy" id="1759441"/>
    <lineage>
        <taxon>Eukaryota</taxon>
        <taxon>Fungi</taxon>
        <taxon>Dikarya</taxon>
        <taxon>Basidiomycota</taxon>
        <taxon>Agaricomycotina</taxon>
        <taxon>Agaricomycetes</taxon>
        <taxon>Agaricomycetidae</taxon>
        <taxon>Atheliales</taxon>
        <taxon>Atheliaceae</taxon>
        <taxon>Athelia</taxon>
    </lineage>
</organism>
<evidence type="ECO:0000313" key="2">
    <source>
        <dbReference type="EMBL" id="KZP20716.1"/>
    </source>
</evidence>
<feature type="region of interest" description="Disordered" evidence="1">
    <location>
        <begin position="1"/>
        <end position="300"/>
    </location>
</feature>
<protein>
    <recommendedName>
        <fullName evidence="3">Mis12-Mtw1 protein</fullName>
    </recommendedName>
</protein>
<gene>
    <name evidence="2" type="ORF">FIBSPDRAFT_861449</name>
</gene>
<feature type="compositionally biased region" description="Polar residues" evidence="1">
    <location>
        <begin position="23"/>
        <end position="32"/>
    </location>
</feature>
<feature type="compositionally biased region" description="Polar residues" evidence="1">
    <location>
        <begin position="158"/>
        <end position="169"/>
    </location>
</feature>